<keyword evidence="14" id="KW-1185">Reference proteome</keyword>
<dbReference type="GO" id="GO:0017038">
    <property type="term" value="P:protein import"/>
    <property type="evidence" value="ECO:0007669"/>
    <property type="project" value="TreeGrafter"/>
</dbReference>
<proteinExistence type="inferred from homology"/>
<dbReference type="InterPro" id="IPR050790">
    <property type="entry name" value="ExbB/TolQ_transport"/>
</dbReference>
<dbReference type="STRING" id="28108.ACZ81_17950"/>
<feature type="transmembrane region" description="Helical" evidence="9">
    <location>
        <begin position="95"/>
        <end position="116"/>
    </location>
</feature>
<gene>
    <name evidence="11" type="ORF">AVL55_18110</name>
    <name evidence="12" type="ORF">BFV95_3807</name>
</gene>
<dbReference type="EMBL" id="MIPY01000034">
    <property type="protein sequence ID" value="OES26949.1"/>
    <property type="molecule type" value="Genomic_DNA"/>
</dbReference>
<organism evidence="11 13">
    <name type="scientific">Alteromonas macleodii</name>
    <name type="common">Pseudoalteromonas macleodii</name>
    <dbReference type="NCBI Taxonomy" id="28108"/>
    <lineage>
        <taxon>Bacteria</taxon>
        <taxon>Pseudomonadati</taxon>
        <taxon>Pseudomonadota</taxon>
        <taxon>Gammaproteobacteria</taxon>
        <taxon>Alteromonadales</taxon>
        <taxon>Alteromonadaceae</taxon>
        <taxon>Alteromonas/Salinimonas group</taxon>
        <taxon>Alteromonas</taxon>
    </lineage>
</organism>
<keyword evidence="3" id="KW-1003">Cell membrane</keyword>
<keyword evidence="4 9" id="KW-0812">Transmembrane</keyword>
<evidence type="ECO:0000313" key="13">
    <source>
        <dbReference type="Proteomes" id="UP000063991"/>
    </source>
</evidence>
<dbReference type="OMA" id="CAIPAWL"/>
<evidence type="ECO:0000256" key="2">
    <source>
        <dbReference type="ARBA" id="ARBA00022448"/>
    </source>
</evidence>
<dbReference type="AlphaFoldDB" id="A0A126Q3S7"/>
<evidence type="ECO:0000256" key="8">
    <source>
        <dbReference type="RuleBase" id="RU004057"/>
    </source>
</evidence>
<keyword evidence="7 9" id="KW-0472">Membrane</keyword>
<evidence type="ECO:0000256" key="1">
    <source>
        <dbReference type="ARBA" id="ARBA00004651"/>
    </source>
</evidence>
<evidence type="ECO:0000256" key="7">
    <source>
        <dbReference type="ARBA" id="ARBA00023136"/>
    </source>
</evidence>
<evidence type="ECO:0000256" key="4">
    <source>
        <dbReference type="ARBA" id="ARBA00022692"/>
    </source>
</evidence>
<evidence type="ECO:0000256" key="5">
    <source>
        <dbReference type="ARBA" id="ARBA00022927"/>
    </source>
</evidence>
<dbReference type="GeneID" id="56268735"/>
<evidence type="ECO:0000313" key="11">
    <source>
        <dbReference type="EMBL" id="AMJ99902.1"/>
    </source>
</evidence>
<dbReference type="GO" id="GO:0005886">
    <property type="term" value="C:plasma membrane"/>
    <property type="evidence" value="ECO:0007669"/>
    <property type="project" value="UniProtKB-SubCell"/>
</dbReference>
<keyword evidence="5 8" id="KW-0653">Protein transport</keyword>
<dbReference type="EMBL" id="CP014323">
    <property type="protein sequence ID" value="AMJ99902.1"/>
    <property type="molecule type" value="Genomic_DNA"/>
</dbReference>
<reference evidence="12 14" key="2">
    <citation type="submission" date="2016-09" db="EMBL/GenBank/DDBJ databases">
        <title>Draft Genome Sequence of four Alteromonas macleodii strains isolated from copper coupons and grown long-term at elevated copper levels.</title>
        <authorList>
            <person name="Cusick K."/>
            <person name="Dale J."/>
            <person name="Little B."/>
            <person name="Biffinger J."/>
        </authorList>
    </citation>
    <scope>NUCLEOTIDE SEQUENCE [LARGE SCALE GENOMIC DNA]</scope>
    <source>
        <strain evidence="12 14">KCP01</strain>
    </source>
</reference>
<feature type="transmembrane region" description="Helical" evidence="9">
    <location>
        <begin position="6"/>
        <end position="29"/>
    </location>
</feature>
<reference evidence="11 13" key="1">
    <citation type="submission" date="2015-12" db="EMBL/GenBank/DDBJ databases">
        <authorList>
            <person name="Shamseldin A."/>
            <person name="Moawad H."/>
            <person name="Abd El-Rahim W.M."/>
            <person name="Sadowsky M.J."/>
        </authorList>
    </citation>
    <scope>NUCLEOTIDE SEQUENCE [LARGE SCALE GENOMIC DNA]</scope>
    <source>
        <strain evidence="11 13">D7</strain>
    </source>
</reference>
<dbReference type="PANTHER" id="PTHR30625:SF15">
    <property type="entry name" value="BIOPOLYMER TRANSPORT PROTEIN EXBB"/>
    <property type="match status" value="1"/>
</dbReference>
<protein>
    <submittedName>
        <fullName evidence="12">MotA/TolQ/ExbB proton channel family protein</fullName>
    </submittedName>
</protein>
<dbReference type="PANTHER" id="PTHR30625">
    <property type="entry name" value="PROTEIN TOLQ"/>
    <property type="match status" value="1"/>
</dbReference>
<feature type="domain" description="MotA/TolQ/ExbB proton channel" evidence="10">
    <location>
        <begin position="39"/>
        <end position="125"/>
    </location>
</feature>
<evidence type="ECO:0000259" key="10">
    <source>
        <dbReference type="Pfam" id="PF01618"/>
    </source>
</evidence>
<evidence type="ECO:0000256" key="6">
    <source>
        <dbReference type="ARBA" id="ARBA00022989"/>
    </source>
</evidence>
<dbReference type="Proteomes" id="UP000095392">
    <property type="component" value="Unassembled WGS sequence"/>
</dbReference>
<sequence length="128" mass="13828">MIEQLAGNALCWLMLLVAWFAYQQIFVLFTTRKEIAQVRDGEKELTKREMVPAVLVSALPLMGLLGTIAGLQVSFTGMMSLGVDSQVVTGGIADALFTTQLGLTLAIPGWLLLMFVNGAVKRAVAREA</sequence>
<name>A0A126Q3S7_ALTMA</name>
<evidence type="ECO:0000256" key="9">
    <source>
        <dbReference type="SAM" id="Phobius"/>
    </source>
</evidence>
<keyword evidence="2 8" id="KW-0813">Transport</keyword>
<feature type="transmembrane region" description="Helical" evidence="9">
    <location>
        <begin position="50"/>
        <end position="75"/>
    </location>
</feature>
<comment type="subcellular location">
    <subcellularLocation>
        <location evidence="1">Cell membrane</location>
        <topology evidence="1">Multi-pass membrane protein</topology>
    </subcellularLocation>
    <subcellularLocation>
        <location evidence="8">Membrane</location>
        <topology evidence="8">Multi-pass membrane protein</topology>
    </subcellularLocation>
</comment>
<dbReference type="InterPro" id="IPR002898">
    <property type="entry name" value="MotA_ExbB_proton_chnl"/>
</dbReference>
<dbReference type="RefSeq" id="WP_014951025.1">
    <property type="nucleotide sequence ID" value="NZ_CP012202.1"/>
</dbReference>
<dbReference type="PATRIC" id="fig|28108.53.peg.3690"/>
<dbReference type="Proteomes" id="UP000063991">
    <property type="component" value="Chromosome"/>
</dbReference>
<dbReference type="OrthoDB" id="5706502at2"/>
<evidence type="ECO:0000256" key="3">
    <source>
        <dbReference type="ARBA" id="ARBA00022475"/>
    </source>
</evidence>
<evidence type="ECO:0000313" key="14">
    <source>
        <dbReference type="Proteomes" id="UP000095392"/>
    </source>
</evidence>
<comment type="similarity">
    <text evidence="8">Belongs to the exbB/tolQ family.</text>
</comment>
<accession>A0A126Q3S7</accession>
<dbReference type="Pfam" id="PF01618">
    <property type="entry name" value="MotA_ExbB"/>
    <property type="match status" value="1"/>
</dbReference>
<keyword evidence="6 9" id="KW-1133">Transmembrane helix</keyword>
<evidence type="ECO:0000313" key="12">
    <source>
        <dbReference type="EMBL" id="OES26949.1"/>
    </source>
</evidence>